<proteinExistence type="predicted"/>
<feature type="domain" description="Glycosyl transferase family 1" evidence="1">
    <location>
        <begin position="169"/>
        <end position="311"/>
    </location>
</feature>
<evidence type="ECO:0000313" key="3">
    <source>
        <dbReference type="EMBL" id="OGF87086.1"/>
    </source>
</evidence>
<accession>A0A1F5XGY7</accession>
<reference evidence="3 4" key="1">
    <citation type="journal article" date="2016" name="Nat. Commun.">
        <title>Thousands of microbial genomes shed light on interconnected biogeochemical processes in an aquifer system.</title>
        <authorList>
            <person name="Anantharaman K."/>
            <person name="Brown C.T."/>
            <person name="Hug L.A."/>
            <person name="Sharon I."/>
            <person name="Castelle C.J."/>
            <person name="Probst A.J."/>
            <person name="Thomas B.C."/>
            <person name="Singh A."/>
            <person name="Wilkins M.J."/>
            <person name="Karaoz U."/>
            <person name="Brodie E.L."/>
            <person name="Williams K.H."/>
            <person name="Hubbard S.S."/>
            <person name="Banfield J.F."/>
        </authorList>
    </citation>
    <scope>NUCLEOTIDE SEQUENCE [LARGE SCALE GENOMIC DNA]</scope>
</reference>
<dbReference type="PANTHER" id="PTHR45947:SF3">
    <property type="entry name" value="SULFOQUINOVOSYL TRANSFERASE SQD2"/>
    <property type="match status" value="1"/>
</dbReference>
<dbReference type="InterPro" id="IPR050194">
    <property type="entry name" value="Glycosyltransferase_grp1"/>
</dbReference>
<dbReference type="Gene3D" id="3.40.50.2000">
    <property type="entry name" value="Glycogen Phosphorylase B"/>
    <property type="match status" value="2"/>
</dbReference>
<dbReference type="EMBL" id="MFIF01000009">
    <property type="protein sequence ID" value="OGF87086.1"/>
    <property type="molecule type" value="Genomic_DNA"/>
</dbReference>
<feature type="domain" description="Glycosyltransferase subfamily 4-like N-terminal" evidence="2">
    <location>
        <begin position="45"/>
        <end position="132"/>
    </location>
</feature>
<dbReference type="AlphaFoldDB" id="A0A1F5XGY7"/>
<evidence type="ECO:0000259" key="2">
    <source>
        <dbReference type="Pfam" id="PF13579"/>
    </source>
</evidence>
<dbReference type="GO" id="GO:0016757">
    <property type="term" value="F:glycosyltransferase activity"/>
    <property type="evidence" value="ECO:0007669"/>
    <property type="project" value="InterPro"/>
</dbReference>
<dbReference type="Pfam" id="PF13579">
    <property type="entry name" value="Glyco_trans_4_4"/>
    <property type="match status" value="1"/>
</dbReference>
<dbReference type="Pfam" id="PF00534">
    <property type="entry name" value="Glycos_transf_1"/>
    <property type="match status" value="1"/>
</dbReference>
<evidence type="ECO:0000313" key="4">
    <source>
        <dbReference type="Proteomes" id="UP000177346"/>
    </source>
</evidence>
<gene>
    <name evidence="3" type="ORF">A3B19_01490</name>
</gene>
<dbReference type="InterPro" id="IPR028098">
    <property type="entry name" value="Glyco_trans_4-like_N"/>
</dbReference>
<sequence length="341" mass="38247">MKVLMISGDPSIVNPRSEACKRMEEYRKTLGGLDVLLAYGNIFRFIGAVFSGFKKLWHKKYDVITAQDVEHALLAWAFSKFFKVPFQMQIHADIFSHQFVESSVLNKLRVALAKFLIPRADCIRVVSERIKLSLISNFQFLISNITALPIFVDIEKIRNALIKTDLYKKYPGRFIILMASRITKEKNIGLAIEAVGGLITHPLSSLLLIVGNGPELESLKLKVQSEKLERNVKFEPHAPDLVSYYKTCDLFLLTSNYEGYGRTLVEAAAAGAKIVSSDVGIASEILESECVFKVGDKSDLAEKLSSALNLKLPPPKPLVSQTKEDYLRLYKSSFEVCAHKK</sequence>
<dbReference type="SUPFAM" id="SSF53756">
    <property type="entry name" value="UDP-Glycosyltransferase/glycogen phosphorylase"/>
    <property type="match status" value="1"/>
</dbReference>
<organism evidence="3 4">
    <name type="scientific">Candidatus Giovannonibacteria bacterium RIFCSPLOWO2_01_FULL_46_32</name>
    <dbReference type="NCBI Taxonomy" id="1798353"/>
    <lineage>
        <taxon>Bacteria</taxon>
        <taxon>Candidatus Giovannoniibacteriota</taxon>
    </lineage>
</organism>
<protein>
    <submittedName>
        <fullName evidence="3">Uncharacterized protein</fullName>
    </submittedName>
</protein>
<dbReference type="PANTHER" id="PTHR45947">
    <property type="entry name" value="SULFOQUINOVOSYL TRANSFERASE SQD2"/>
    <property type="match status" value="1"/>
</dbReference>
<comment type="caution">
    <text evidence="3">The sequence shown here is derived from an EMBL/GenBank/DDBJ whole genome shotgun (WGS) entry which is preliminary data.</text>
</comment>
<dbReference type="Proteomes" id="UP000177346">
    <property type="component" value="Unassembled WGS sequence"/>
</dbReference>
<name>A0A1F5XGY7_9BACT</name>
<evidence type="ECO:0000259" key="1">
    <source>
        <dbReference type="Pfam" id="PF00534"/>
    </source>
</evidence>
<dbReference type="InterPro" id="IPR001296">
    <property type="entry name" value="Glyco_trans_1"/>
</dbReference>